<dbReference type="EMBL" id="KB202146">
    <property type="protein sequence ID" value="ESO92101.1"/>
    <property type="molecule type" value="Genomic_DNA"/>
</dbReference>
<dbReference type="KEGG" id="lgi:LOTGIDRAFT_239763"/>
<dbReference type="Proteomes" id="UP000030746">
    <property type="component" value="Unassembled WGS sequence"/>
</dbReference>
<gene>
    <name evidence="1" type="ORF">LOTGIDRAFT_239763</name>
</gene>
<dbReference type="AlphaFoldDB" id="V4AFF0"/>
<accession>V4AFF0</accession>
<dbReference type="GeneID" id="20251166"/>
<organism evidence="1 2">
    <name type="scientific">Lottia gigantea</name>
    <name type="common">Giant owl limpet</name>
    <dbReference type="NCBI Taxonomy" id="225164"/>
    <lineage>
        <taxon>Eukaryota</taxon>
        <taxon>Metazoa</taxon>
        <taxon>Spiralia</taxon>
        <taxon>Lophotrochozoa</taxon>
        <taxon>Mollusca</taxon>
        <taxon>Gastropoda</taxon>
        <taxon>Patellogastropoda</taxon>
        <taxon>Lottioidea</taxon>
        <taxon>Lottiidae</taxon>
        <taxon>Lottia</taxon>
    </lineage>
</organism>
<evidence type="ECO:0000313" key="1">
    <source>
        <dbReference type="EMBL" id="ESO92101.1"/>
    </source>
</evidence>
<dbReference type="CTD" id="20251166"/>
<reference evidence="1 2" key="1">
    <citation type="journal article" date="2013" name="Nature">
        <title>Insights into bilaterian evolution from three spiralian genomes.</title>
        <authorList>
            <person name="Simakov O."/>
            <person name="Marletaz F."/>
            <person name="Cho S.J."/>
            <person name="Edsinger-Gonzales E."/>
            <person name="Havlak P."/>
            <person name="Hellsten U."/>
            <person name="Kuo D.H."/>
            <person name="Larsson T."/>
            <person name="Lv J."/>
            <person name="Arendt D."/>
            <person name="Savage R."/>
            <person name="Osoegawa K."/>
            <person name="de Jong P."/>
            <person name="Grimwood J."/>
            <person name="Chapman J.A."/>
            <person name="Shapiro H."/>
            <person name="Aerts A."/>
            <person name="Otillar R.P."/>
            <person name="Terry A.Y."/>
            <person name="Boore J.L."/>
            <person name="Grigoriev I.V."/>
            <person name="Lindberg D.R."/>
            <person name="Seaver E.C."/>
            <person name="Weisblat D.A."/>
            <person name="Putnam N.H."/>
            <person name="Rokhsar D.S."/>
        </authorList>
    </citation>
    <scope>NUCLEOTIDE SEQUENCE [LARGE SCALE GENOMIC DNA]</scope>
</reference>
<proteinExistence type="predicted"/>
<name>V4AFF0_LOTGI</name>
<evidence type="ECO:0000313" key="2">
    <source>
        <dbReference type="Proteomes" id="UP000030746"/>
    </source>
</evidence>
<feature type="non-terminal residue" evidence="1">
    <location>
        <position position="1"/>
    </location>
</feature>
<keyword evidence="2" id="KW-1185">Reference proteome</keyword>
<sequence>GRQPRYKSPHEEVFQPLKLNYNLRTSQYKAKELNEVYYSLLEDGPGSAGFTLTEQQENGSESAGFTLTERQENGSESAGFTLTELQENGSESAGFTLTERQA</sequence>
<protein>
    <submittedName>
        <fullName evidence="1">Uncharacterized protein</fullName>
    </submittedName>
</protein>
<dbReference type="RefSeq" id="XP_009057211.1">
    <property type="nucleotide sequence ID" value="XM_009058963.1"/>
</dbReference>